<accession>E1LT94</accession>
<proteinExistence type="predicted"/>
<evidence type="ECO:0000259" key="5">
    <source>
        <dbReference type="SMART" id="SM00827"/>
    </source>
</evidence>
<dbReference type="EC" id="2.3.1.39" evidence="1"/>
<feature type="domain" description="Malonyl-CoA:ACP transacylase (MAT)" evidence="5">
    <location>
        <begin position="1"/>
        <end position="211"/>
    </location>
</feature>
<dbReference type="Gene3D" id="3.40.366.10">
    <property type="entry name" value="Malonyl-Coenzyme A Acyl Carrier Protein, domain 2"/>
    <property type="match status" value="1"/>
</dbReference>
<dbReference type="InterPro" id="IPR016035">
    <property type="entry name" value="Acyl_Trfase/lysoPLipase"/>
</dbReference>
<protein>
    <recommendedName>
        <fullName evidence="1">[acyl-carrier-protein] S-malonyltransferase</fullName>
        <ecNumber evidence="1">2.3.1.39</ecNumber>
    </recommendedName>
</protein>
<evidence type="ECO:0000313" key="6">
    <source>
        <dbReference type="EMBL" id="EFO00302.1"/>
    </source>
</evidence>
<evidence type="ECO:0000256" key="4">
    <source>
        <dbReference type="ARBA" id="ARBA00048462"/>
    </source>
</evidence>
<dbReference type="SMART" id="SM00827">
    <property type="entry name" value="PKS_AT"/>
    <property type="match status" value="1"/>
</dbReference>
<evidence type="ECO:0000313" key="7">
    <source>
        <dbReference type="Proteomes" id="UP000003316"/>
    </source>
</evidence>
<dbReference type="Pfam" id="PF00698">
    <property type="entry name" value="Acyl_transf_1"/>
    <property type="match status" value="1"/>
</dbReference>
<gene>
    <name evidence="6" type="ORF">SMSK597_1188</name>
</gene>
<dbReference type="SUPFAM" id="SSF52151">
    <property type="entry name" value="FabD/lysophospholipase-like"/>
    <property type="match status" value="1"/>
</dbReference>
<dbReference type="RefSeq" id="WP_004238212.1">
    <property type="nucleotide sequence ID" value="NZ_AEDV01000065.1"/>
</dbReference>
<dbReference type="InterPro" id="IPR014043">
    <property type="entry name" value="Acyl_transferase_dom"/>
</dbReference>
<dbReference type="GO" id="GO:0004314">
    <property type="term" value="F:[acyl-carrier-protein] S-malonyltransferase activity"/>
    <property type="evidence" value="ECO:0007669"/>
    <property type="project" value="UniProtKB-EC"/>
</dbReference>
<dbReference type="PANTHER" id="PTHR42681:SF1">
    <property type="entry name" value="MALONYL-COA-ACYL CARRIER PROTEIN TRANSACYLASE, MITOCHONDRIAL"/>
    <property type="match status" value="1"/>
</dbReference>
<dbReference type="InterPro" id="IPR016036">
    <property type="entry name" value="Malonyl_transacylase_ACP-bd"/>
</dbReference>
<evidence type="ECO:0000256" key="1">
    <source>
        <dbReference type="ARBA" id="ARBA00013258"/>
    </source>
</evidence>
<comment type="caution">
    <text evidence="6">The sequence shown here is derived from an EMBL/GenBank/DDBJ whole genome shotgun (WGS) entry which is preliminary data.</text>
</comment>
<evidence type="ECO:0000256" key="3">
    <source>
        <dbReference type="ARBA" id="ARBA00023315"/>
    </source>
</evidence>
<organism evidence="6 7">
    <name type="scientific">Streptococcus mitis SK597</name>
    <dbReference type="NCBI Taxonomy" id="585204"/>
    <lineage>
        <taxon>Bacteria</taxon>
        <taxon>Bacillati</taxon>
        <taxon>Bacillota</taxon>
        <taxon>Bacilli</taxon>
        <taxon>Lactobacillales</taxon>
        <taxon>Streptococcaceae</taxon>
        <taxon>Streptococcus</taxon>
        <taxon>Streptococcus mitis group</taxon>
    </lineage>
</organism>
<dbReference type="AlphaFoldDB" id="E1LT94"/>
<dbReference type="SUPFAM" id="SSF55048">
    <property type="entry name" value="Probable ACP-binding domain of malonyl-CoA ACP transacylase"/>
    <property type="match status" value="1"/>
</dbReference>
<keyword evidence="2 6" id="KW-0808">Transferase</keyword>
<dbReference type="Proteomes" id="UP000003316">
    <property type="component" value="Unassembled WGS sequence"/>
</dbReference>
<comment type="catalytic activity">
    <reaction evidence="4">
        <text>holo-[ACP] + malonyl-CoA = malonyl-[ACP] + CoA</text>
        <dbReference type="Rhea" id="RHEA:41792"/>
        <dbReference type="Rhea" id="RHEA-COMP:9623"/>
        <dbReference type="Rhea" id="RHEA-COMP:9685"/>
        <dbReference type="ChEBI" id="CHEBI:57287"/>
        <dbReference type="ChEBI" id="CHEBI:57384"/>
        <dbReference type="ChEBI" id="CHEBI:64479"/>
        <dbReference type="ChEBI" id="CHEBI:78449"/>
        <dbReference type="EC" id="2.3.1.39"/>
    </reaction>
</comment>
<evidence type="ECO:0000256" key="2">
    <source>
        <dbReference type="ARBA" id="ARBA00022679"/>
    </source>
</evidence>
<sequence>MYAGHSLGEITALVCADVITFDEGLLYVNERAKAMEECTTDKLGGMTAVFHNDLNLLEKLSKQFEVDISNYNSKKQIVFSGNLENLNKLEFELQEKSIPFKRLKVAGAFHSNLMKKASEKLEKIRINYNPDNIDRVFSSALRRFYNKEDNLSYILSKQILMPVHWNEVIAQMKENNIKNIIEFGTQPVLKNFFNSSYPYIFDIVTSCEEDYENIYLKNSSNFYLKFLKKIISIAVCSKNNSDDLNGFEEYINIYQDLLQKCNDFISNDGLVDISSCQLFYDTLFSKLLPLKSVPESEIISRKNELKKNFHIGGLKWEF</sequence>
<dbReference type="EMBL" id="AEDV01000065">
    <property type="protein sequence ID" value="EFO00302.1"/>
    <property type="molecule type" value="Genomic_DNA"/>
</dbReference>
<keyword evidence="3 6" id="KW-0012">Acyltransferase</keyword>
<dbReference type="GO" id="GO:0006633">
    <property type="term" value="P:fatty acid biosynthetic process"/>
    <property type="evidence" value="ECO:0007669"/>
    <property type="project" value="TreeGrafter"/>
</dbReference>
<dbReference type="PANTHER" id="PTHR42681">
    <property type="entry name" value="MALONYL-COA-ACYL CARRIER PROTEIN TRANSACYLASE, MITOCHONDRIAL"/>
    <property type="match status" value="1"/>
</dbReference>
<dbReference type="InterPro" id="IPR050858">
    <property type="entry name" value="Mal-CoA-ACP_Trans/PKS_FabD"/>
</dbReference>
<dbReference type="eggNOG" id="COG0331">
    <property type="taxonomic scope" value="Bacteria"/>
</dbReference>
<dbReference type="InterPro" id="IPR001227">
    <property type="entry name" value="Ac_transferase_dom_sf"/>
</dbReference>
<dbReference type="Gene3D" id="3.30.70.250">
    <property type="entry name" value="Malonyl-CoA ACP transacylase, ACP-binding"/>
    <property type="match status" value="1"/>
</dbReference>
<name>E1LT94_STRMT</name>
<reference evidence="6 7" key="1">
    <citation type="submission" date="2010-09" db="EMBL/GenBank/DDBJ databases">
        <authorList>
            <person name="Daugherty S.C."/>
            <person name="Tallon L.J."/>
            <person name="Jones K.M."/>
            <person name="Liu X."/>
            <person name="Kilian M."/>
            <person name="Tettelin H."/>
        </authorList>
    </citation>
    <scope>NUCLEOTIDE SEQUENCE [LARGE SCALE GENOMIC DNA]</scope>
    <source>
        <strain evidence="6 7">SK597</strain>
    </source>
</reference>